<evidence type="ECO:0000256" key="2">
    <source>
        <dbReference type="SAM" id="SignalP"/>
    </source>
</evidence>
<feature type="chain" id="PRO_5045736089" description="MSHA biogenesis protein MshK" evidence="2">
    <location>
        <begin position="19"/>
        <end position="136"/>
    </location>
</feature>
<dbReference type="EMBL" id="JABRWJ010000010">
    <property type="protein sequence ID" value="NRF71114.1"/>
    <property type="molecule type" value="Genomic_DNA"/>
</dbReference>
<dbReference type="RefSeq" id="WP_173131630.1">
    <property type="nucleotide sequence ID" value="NZ_JABRWJ010000010.1"/>
</dbReference>
<organism evidence="3 4">
    <name type="scientific">Pseudaquabacterium terrae</name>
    <dbReference type="NCBI Taxonomy" id="2732868"/>
    <lineage>
        <taxon>Bacteria</taxon>
        <taxon>Pseudomonadati</taxon>
        <taxon>Pseudomonadota</taxon>
        <taxon>Betaproteobacteria</taxon>
        <taxon>Burkholderiales</taxon>
        <taxon>Sphaerotilaceae</taxon>
        <taxon>Pseudaquabacterium</taxon>
    </lineage>
</organism>
<dbReference type="Proteomes" id="UP000737171">
    <property type="component" value="Unassembled WGS sequence"/>
</dbReference>
<accession>A0ABX2ERC8</accession>
<reference evidence="3 4" key="1">
    <citation type="submission" date="2020-05" db="EMBL/GenBank/DDBJ databases">
        <title>Aquincola sp. isolate from soil.</title>
        <authorList>
            <person name="Han J."/>
            <person name="Kim D.-U."/>
        </authorList>
    </citation>
    <scope>NUCLEOTIDE SEQUENCE [LARGE SCALE GENOMIC DNA]</scope>
    <source>
        <strain evidence="3 4">S2</strain>
    </source>
</reference>
<keyword evidence="2" id="KW-0732">Signal</keyword>
<sequence length="136" mass="13415">MHLRHAAFLLAAGACVHAAAGAPLADPTQPPARVAPAATAATAGEPAPPSWPRLQSVQVGAAGGASALLDGRLVHIGDRVGALTVVAIDHQGVLLRGPHFAQRLALTPGISKAGSLPAALPPVALPKLAARTGAQP</sequence>
<keyword evidence="4" id="KW-1185">Reference proteome</keyword>
<protein>
    <recommendedName>
        <fullName evidence="5">MSHA biogenesis protein MshK</fullName>
    </recommendedName>
</protein>
<feature type="compositionally biased region" description="Low complexity" evidence="1">
    <location>
        <begin position="25"/>
        <end position="45"/>
    </location>
</feature>
<evidence type="ECO:0000313" key="3">
    <source>
        <dbReference type="EMBL" id="NRF71114.1"/>
    </source>
</evidence>
<comment type="caution">
    <text evidence="3">The sequence shown here is derived from an EMBL/GenBank/DDBJ whole genome shotgun (WGS) entry which is preliminary data.</text>
</comment>
<feature type="region of interest" description="Disordered" evidence="1">
    <location>
        <begin position="25"/>
        <end position="51"/>
    </location>
</feature>
<evidence type="ECO:0008006" key="5">
    <source>
        <dbReference type="Google" id="ProtNLM"/>
    </source>
</evidence>
<evidence type="ECO:0000313" key="4">
    <source>
        <dbReference type="Proteomes" id="UP000737171"/>
    </source>
</evidence>
<feature type="signal peptide" evidence="2">
    <location>
        <begin position="1"/>
        <end position="18"/>
    </location>
</feature>
<gene>
    <name evidence="3" type="ORF">HLB44_29370</name>
</gene>
<dbReference type="PROSITE" id="PS51257">
    <property type="entry name" value="PROKAR_LIPOPROTEIN"/>
    <property type="match status" value="1"/>
</dbReference>
<evidence type="ECO:0000256" key="1">
    <source>
        <dbReference type="SAM" id="MobiDB-lite"/>
    </source>
</evidence>
<proteinExistence type="predicted"/>
<name>A0ABX2ERC8_9BURK</name>